<dbReference type="InterPro" id="IPR035965">
    <property type="entry name" value="PAS-like_dom_sf"/>
</dbReference>
<dbReference type="SMART" id="SM00387">
    <property type="entry name" value="HATPase_c"/>
    <property type="match status" value="1"/>
</dbReference>
<evidence type="ECO:0000256" key="1">
    <source>
        <dbReference type="ARBA" id="ARBA00000085"/>
    </source>
</evidence>
<dbReference type="SUPFAM" id="SSF55874">
    <property type="entry name" value="ATPase domain of HSP90 chaperone/DNA topoisomerase II/histidine kinase"/>
    <property type="match status" value="1"/>
</dbReference>
<feature type="domain" description="Histidine kinase" evidence="7">
    <location>
        <begin position="133"/>
        <end position="349"/>
    </location>
</feature>
<keyword evidence="6" id="KW-0902">Two-component regulatory system</keyword>
<name>H8I7B8_METCZ</name>
<protein>
    <recommendedName>
        <fullName evidence="2">histidine kinase</fullName>
        <ecNumber evidence="2">2.7.13.3</ecNumber>
    </recommendedName>
</protein>
<sequence>MTCKGYGDGQQGLLDNMPAGIIIADRHMKVAAFNNAWSEICRECMGKKMERGADISASMDEEVAKMLAQAIHGKKAEASCHQLEKAKDRYFDLIAVPVMGGGAMLMAVESTKRCQEMKALEAAKSEVEFYVDLMSHDIRNFNQVTMGYIELLQLSGALSDVERAYLEKARKGVIDSNKLIDNIKKVRLIRQFAGKKLARMDLCRILVEDSREVGGVFPKARISLGFDAKEPRYIMADEYVHEIFRHIMENAVKYDPHPEKLIDVTLKPVKRDGRDYWSVAIADHGTGIPDEKKSAIFERMSRTTRGAGVGLSIVSVIVGKYGGRIYVEDRVKGDPSQGSVFTVELPRGSE</sequence>
<dbReference type="GO" id="GO:0000155">
    <property type="term" value="F:phosphorelay sensor kinase activity"/>
    <property type="evidence" value="ECO:0007669"/>
    <property type="project" value="InterPro"/>
</dbReference>
<keyword evidence="5 8" id="KW-0418">Kinase</keyword>
<dbReference type="SUPFAM" id="SSF55785">
    <property type="entry name" value="PYP-like sensor domain (PAS domain)"/>
    <property type="match status" value="1"/>
</dbReference>
<dbReference type="PANTHER" id="PTHR43711:SF1">
    <property type="entry name" value="HISTIDINE KINASE 1"/>
    <property type="match status" value="1"/>
</dbReference>
<dbReference type="Gene3D" id="1.10.287.130">
    <property type="match status" value="1"/>
</dbReference>
<proteinExistence type="predicted"/>
<dbReference type="InterPro" id="IPR036890">
    <property type="entry name" value="HATPase_C_sf"/>
</dbReference>
<accession>H8I7B8</accession>
<dbReference type="Proteomes" id="UP000005233">
    <property type="component" value="Chromosome"/>
</dbReference>
<dbReference type="STRING" id="1041930.Mtc_2045"/>
<dbReference type="Pfam" id="PF02518">
    <property type="entry name" value="HATPase_c"/>
    <property type="match status" value="1"/>
</dbReference>
<dbReference type="Gene3D" id="3.30.450.20">
    <property type="entry name" value="PAS domain"/>
    <property type="match status" value="1"/>
</dbReference>
<dbReference type="eggNOG" id="arCOG03931">
    <property type="taxonomic scope" value="Archaea"/>
</dbReference>
<evidence type="ECO:0000313" key="9">
    <source>
        <dbReference type="Proteomes" id="UP000005233"/>
    </source>
</evidence>
<dbReference type="PROSITE" id="PS50109">
    <property type="entry name" value="HIS_KIN"/>
    <property type="match status" value="1"/>
</dbReference>
<evidence type="ECO:0000256" key="5">
    <source>
        <dbReference type="ARBA" id="ARBA00022777"/>
    </source>
</evidence>
<dbReference type="PANTHER" id="PTHR43711">
    <property type="entry name" value="TWO-COMPONENT HISTIDINE KINASE"/>
    <property type="match status" value="1"/>
</dbReference>
<organism evidence="8 9">
    <name type="scientific">Methanocella conradii (strain DSM 24694 / JCM 17849 / CGMCC 1.5162 / HZ254)</name>
    <dbReference type="NCBI Taxonomy" id="1041930"/>
    <lineage>
        <taxon>Archaea</taxon>
        <taxon>Methanobacteriati</taxon>
        <taxon>Methanobacteriota</taxon>
        <taxon>Stenosarchaea group</taxon>
        <taxon>Methanomicrobia</taxon>
        <taxon>Methanocellales</taxon>
        <taxon>Methanocellaceae</taxon>
        <taxon>Methanocella</taxon>
    </lineage>
</organism>
<evidence type="ECO:0000259" key="7">
    <source>
        <dbReference type="PROSITE" id="PS50109"/>
    </source>
</evidence>
<evidence type="ECO:0000256" key="6">
    <source>
        <dbReference type="ARBA" id="ARBA00023012"/>
    </source>
</evidence>
<dbReference type="HOGENOM" id="CLU_000445_114_58_2"/>
<comment type="catalytic activity">
    <reaction evidence="1">
        <text>ATP + protein L-histidine = ADP + protein N-phospho-L-histidine.</text>
        <dbReference type="EC" id="2.7.13.3"/>
    </reaction>
</comment>
<keyword evidence="9" id="KW-1185">Reference proteome</keyword>
<dbReference type="InterPro" id="IPR005467">
    <property type="entry name" value="His_kinase_dom"/>
</dbReference>
<dbReference type="CDD" id="cd00075">
    <property type="entry name" value="HATPase"/>
    <property type="match status" value="1"/>
</dbReference>
<dbReference type="OrthoDB" id="3369at2157"/>
<keyword evidence="4" id="KW-0808">Transferase</keyword>
<dbReference type="CDD" id="cd00082">
    <property type="entry name" value="HisKA"/>
    <property type="match status" value="1"/>
</dbReference>
<dbReference type="InterPro" id="IPR003594">
    <property type="entry name" value="HATPase_dom"/>
</dbReference>
<dbReference type="Gene3D" id="3.30.565.10">
    <property type="entry name" value="Histidine kinase-like ATPase, C-terminal domain"/>
    <property type="match status" value="1"/>
</dbReference>
<evidence type="ECO:0000256" key="3">
    <source>
        <dbReference type="ARBA" id="ARBA00022553"/>
    </source>
</evidence>
<dbReference type="InterPro" id="IPR004358">
    <property type="entry name" value="Sig_transdc_His_kin-like_C"/>
</dbReference>
<evidence type="ECO:0000313" key="8">
    <source>
        <dbReference type="EMBL" id="AFD00784.1"/>
    </source>
</evidence>
<dbReference type="InterPro" id="IPR050736">
    <property type="entry name" value="Sensor_HK_Regulatory"/>
</dbReference>
<reference evidence="8 9" key="1">
    <citation type="journal article" date="2012" name="J. Bacteriol.">
        <title>Complete genome sequence of a thermophilic methanogen, Methanocella conradii HZ254, isolated from Chinese rice field soil.</title>
        <authorList>
            <person name="Lu Z."/>
            <person name="Lu Y."/>
        </authorList>
    </citation>
    <scope>NUCLEOTIDE SEQUENCE [LARGE SCALE GENOMIC DNA]</scope>
    <source>
        <strain evidence="9">DSM 24694 / JCM 17849 / CGMCC 1.5162 / HZ254</strain>
    </source>
</reference>
<dbReference type="EC" id="2.7.13.3" evidence="2"/>
<dbReference type="EMBL" id="CP003243">
    <property type="protein sequence ID" value="AFD00784.1"/>
    <property type="molecule type" value="Genomic_DNA"/>
</dbReference>
<gene>
    <name evidence="8" type="ordered locus">Mtc_2045</name>
</gene>
<dbReference type="AlphaFoldDB" id="H8I7B8"/>
<dbReference type="eggNOG" id="arCOG06515">
    <property type="taxonomic scope" value="Archaea"/>
</dbReference>
<dbReference type="GeneID" id="11972200"/>
<dbReference type="PRINTS" id="PR00344">
    <property type="entry name" value="BCTRLSENSOR"/>
</dbReference>
<dbReference type="RefSeq" id="WP_014406615.1">
    <property type="nucleotide sequence ID" value="NC_017034.1"/>
</dbReference>
<dbReference type="InterPro" id="IPR003661">
    <property type="entry name" value="HisK_dim/P_dom"/>
</dbReference>
<evidence type="ECO:0000256" key="2">
    <source>
        <dbReference type="ARBA" id="ARBA00012438"/>
    </source>
</evidence>
<keyword evidence="3" id="KW-0597">Phosphoprotein</keyword>
<dbReference type="KEGG" id="mez:Mtc_2045"/>
<evidence type="ECO:0000256" key="4">
    <source>
        <dbReference type="ARBA" id="ARBA00022679"/>
    </source>
</evidence>